<keyword evidence="1" id="KW-0812">Transmembrane</keyword>
<name>A0A564Y467_HYMDI</name>
<evidence type="ECO:0000313" key="2">
    <source>
        <dbReference type="EMBL" id="VUZ42077.1"/>
    </source>
</evidence>
<keyword evidence="1" id="KW-0472">Membrane</keyword>
<dbReference type="Proteomes" id="UP000321570">
    <property type="component" value="Unassembled WGS sequence"/>
</dbReference>
<keyword evidence="1" id="KW-1133">Transmembrane helix</keyword>
<reference evidence="2 3" key="1">
    <citation type="submission" date="2019-07" db="EMBL/GenBank/DDBJ databases">
        <authorList>
            <person name="Jastrzebski P J."/>
            <person name="Paukszto L."/>
            <person name="Jastrzebski P J."/>
        </authorList>
    </citation>
    <scope>NUCLEOTIDE SEQUENCE [LARGE SCALE GENOMIC DNA]</scope>
    <source>
        <strain evidence="2 3">WMS-il1</strain>
    </source>
</reference>
<dbReference type="EMBL" id="CABIJS010000077">
    <property type="protein sequence ID" value="VUZ42077.1"/>
    <property type="molecule type" value="Genomic_DNA"/>
</dbReference>
<proteinExistence type="predicted"/>
<sequence length="63" mass="7390">MVTSVFEDERIRLYINDDGDLLGSQENHLRNGKYWKIIGLIFLLIMCLLIVLMIYSIISSRDK</sequence>
<organism evidence="2 3">
    <name type="scientific">Hymenolepis diminuta</name>
    <name type="common">Rat tapeworm</name>
    <dbReference type="NCBI Taxonomy" id="6216"/>
    <lineage>
        <taxon>Eukaryota</taxon>
        <taxon>Metazoa</taxon>
        <taxon>Spiralia</taxon>
        <taxon>Lophotrochozoa</taxon>
        <taxon>Platyhelminthes</taxon>
        <taxon>Cestoda</taxon>
        <taxon>Eucestoda</taxon>
        <taxon>Cyclophyllidea</taxon>
        <taxon>Hymenolepididae</taxon>
        <taxon>Hymenolepis</taxon>
    </lineage>
</organism>
<evidence type="ECO:0000256" key="1">
    <source>
        <dbReference type="SAM" id="Phobius"/>
    </source>
</evidence>
<feature type="transmembrane region" description="Helical" evidence="1">
    <location>
        <begin position="37"/>
        <end position="58"/>
    </location>
</feature>
<dbReference type="AlphaFoldDB" id="A0A564Y467"/>
<keyword evidence="3" id="KW-1185">Reference proteome</keyword>
<protein>
    <submittedName>
        <fullName evidence="2">Uncharacterized protein</fullName>
    </submittedName>
</protein>
<evidence type="ECO:0000313" key="3">
    <source>
        <dbReference type="Proteomes" id="UP000321570"/>
    </source>
</evidence>
<accession>A0A564Y467</accession>
<gene>
    <name evidence="2" type="ORF">WMSIL1_LOCUS2687</name>
</gene>